<dbReference type="AlphaFoldDB" id="A0A6V8SGP5"/>
<dbReference type="GO" id="GO:0016491">
    <property type="term" value="F:oxidoreductase activity"/>
    <property type="evidence" value="ECO:0007669"/>
    <property type="project" value="InterPro"/>
</dbReference>
<keyword evidence="2" id="KW-1185">Reference proteome</keyword>
<name>A0A6V8SGP5_9CLOT</name>
<evidence type="ECO:0000313" key="1">
    <source>
        <dbReference type="EMBL" id="GFP76220.1"/>
    </source>
</evidence>
<evidence type="ECO:0008006" key="3">
    <source>
        <dbReference type="Google" id="ProtNLM"/>
    </source>
</evidence>
<dbReference type="EMBL" id="BLZR01000001">
    <property type="protein sequence ID" value="GFP76220.1"/>
    <property type="molecule type" value="Genomic_DNA"/>
</dbReference>
<dbReference type="RefSeq" id="WP_183277663.1">
    <property type="nucleotide sequence ID" value="NZ_BLZR01000001.1"/>
</dbReference>
<dbReference type="NCBIfam" id="NF047509">
    <property type="entry name" value="Rv3131_FMN_oxido"/>
    <property type="match status" value="1"/>
</dbReference>
<reference evidence="1 2" key="1">
    <citation type="submission" date="2020-07" db="EMBL/GenBank/DDBJ databases">
        <title>A new beta-1,3-glucan-decomposing anaerobic bacterium isolated from anoxic soil subjected to biological soil disinfestation.</title>
        <authorList>
            <person name="Ueki A."/>
            <person name="Tonouchi A."/>
        </authorList>
    </citation>
    <scope>NUCLEOTIDE SEQUENCE [LARGE SCALE GENOMIC DNA]</scope>
    <source>
        <strain evidence="1 2">TW1</strain>
    </source>
</reference>
<protein>
    <recommendedName>
        <fullName evidence="3">Nitroreductase domain-containing protein</fullName>
    </recommendedName>
</protein>
<comment type="caution">
    <text evidence="1">The sequence shown here is derived from an EMBL/GenBank/DDBJ whole genome shotgun (WGS) entry which is preliminary data.</text>
</comment>
<dbReference type="InterPro" id="IPR000415">
    <property type="entry name" value="Nitroreductase-like"/>
</dbReference>
<evidence type="ECO:0000313" key="2">
    <source>
        <dbReference type="Proteomes" id="UP000580568"/>
    </source>
</evidence>
<dbReference type="SUPFAM" id="SSF55469">
    <property type="entry name" value="FMN-dependent nitroreductase-like"/>
    <property type="match status" value="1"/>
</dbReference>
<dbReference type="InterPro" id="IPR050461">
    <property type="entry name" value="Nitroreductase_HadB/RutE"/>
</dbReference>
<dbReference type="PANTHER" id="PTHR43543:SF1">
    <property type="entry name" value="MALONIC SEMIALDEHYDE REDUCTASE RUTE-RELATED"/>
    <property type="match status" value="1"/>
</dbReference>
<organism evidence="1 2">
    <name type="scientific">Clostridium fungisolvens</name>
    <dbReference type="NCBI Taxonomy" id="1604897"/>
    <lineage>
        <taxon>Bacteria</taxon>
        <taxon>Bacillati</taxon>
        <taxon>Bacillota</taxon>
        <taxon>Clostridia</taxon>
        <taxon>Eubacteriales</taxon>
        <taxon>Clostridiaceae</taxon>
        <taxon>Clostridium</taxon>
    </lineage>
</organism>
<dbReference type="Proteomes" id="UP000580568">
    <property type="component" value="Unassembled WGS sequence"/>
</dbReference>
<proteinExistence type="predicted"/>
<dbReference type="Gene3D" id="3.40.109.10">
    <property type="entry name" value="NADH Oxidase"/>
    <property type="match status" value="1"/>
</dbReference>
<sequence length="395" mass="45558">MKHWGMKNVKRVLLAMFLVLITLLLIVLTAGGAFVKEKYLEPWGKSYSDKFDDKRIKLISNGILAASGHNMQPWIIKLDQDKDVFYLYANSDLLTTEVDPFARQTMITQGTFLEYLVVSGEHFGYKVNIDFFPKGQYDEQNLASSMKEKPVAKVTISEAKAKDSKLYDFMFLPDTNREIYEKTNLTKSQLDTLISLSEEDVKIETFDDENNLKRLGEYAIKGAEIEANIHRMNEESDKVFRVNEYEKNKYRYGYSFEGQNITGMKKYLMQGLITLIPSINNEKASSDIYINSTKTAVENTPAYGMVITKNNSRIEQVKSGMVYSSLVLNAHDLGLVMQPLSQVLEEYSEMKDQYENFYKDYAEKGDTIQMFFRIGKPTKEVPKSMRRDVMEFINK</sequence>
<accession>A0A6V8SGP5</accession>
<dbReference type="PANTHER" id="PTHR43543">
    <property type="entry name" value="MALONIC SEMIALDEHYDE REDUCTASE RUTE-RELATED"/>
    <property type="match status" value="1"/>
</dbReference>
<gene>
    <name evidence="1" type="ORF">bsdtw1_02321</name>
</gene>